<evidence type="ECO:0000313" key="3">
    <source>
        <dbReference type="Proteomes" id="UP000001202"/>
    </source>
</evidence>
<protein>
    <submittedName>
        <fullName evidence="2">Uncharacterized protein</fullName>
    </submittedName>
</protein>
<dbReference type="AlphaFoldDB" id="A0A0H3BJC8"/>
<evidence type="ECO:0000256" key="1">
    <source>
        <dbReference type="SAM" id="MobiDB-lite"/>
    </source>
</evidence>
<feature type="region of interest" description="Disordered" evidence="1">
    <location>
        <begin position="1"/>
        <end position="24"/>
    </location>
</feature>
<proteinExistence type="predicted"/>
<accession>A0A0H3BJC8</accession>
<dbReference type="EMBL" id="CP000805">
    <property type="protein sequence ID" value="ACD71074.1"/>
    <property type="molecule type" value="Genomic_DNA"/>
</dbReference>
<gene>
    <name evidence="2" type="ordered locus">TPASS_0656</name>
</gene>
<reference evidence="2 3" key="1">
    <citation type="journal article" date="2008" name="BMC Microbiol.">
        <title>Complete genome sequence of Treponema pallidum ssp. pallidum strain SS14 determined with oligonucleotide arrays.</title>
        <authorList>
            <person name="Matejkova P."/>
            <person name="Strouhal M."/>
            <person name="Smajs D."/>
            <person name="Norris S.J."/>
            <person name="Palzkill T."/>
            <person name="Petrosino J.F."/>
            <person name="Sodergren E."/>
            <person name="Norton J.E."/>
            <person name="Singh J."/>
            <person name="Richmond T.A."/>
            <person name="Molla M.N."/>
            <person name="Albert T.J."/>
            <person name="Weinstock G.M."/>
        </authorList>
    </citation>
    <scope>NUCLEOTIDE SEQUENCE [LARGE SCALE GENOMIC DNA]</scope>
    <source>
        <strain evidence="2 3">SS14</strain>
    </source>
</reference>
<name>A0A0H3BJC8_TREPS</name>
<dbReference type="KEGG" id="tpp:TPASS_0656"/>
<organism evidence="2 3">
    <name type="scientific">Treponema pallidum subsp. pallidum (strain SS14)</name>
    <dbReference type="NCBI Taxonomy" id="455434"/>
    <lineage>
        <taxon>Bacteria</taxon>
        <taxon>Pseudomonadati</taxon>
        <taxon>Spirochaetota</taxon>
        <taxon>Spirochaetia</taxon>
        <taxon>Spirochaetales</taxon>
        <taxon>Treponemataceae</taxon>
        <taxon>Treponema</taxon>
    </lineage>
</organism>
<evidence type="ECO:0000313" key="2">
    <source>
        <dbReference type="EMBL" id="ACD71074.1"/>
    </source>
</evidence>
<dbReference type="Proteomes" id="UP000001202">
    <property type="component" value="Chromosome"/>
</dbReference>
<sequence>MRTGTRCDLGELSHPRKTLPPRGMGILCNYTGN</sequence>